<dbReference type="AlphaFoldDB" id="A0A6G7LUN0"/>
<name>A0A6G7LUN0_9GAMM</name>
<dbReference type="RefSeq" id="WP_165565441.1">
    <property type="nucleotide sequence ID" value="NZ_CP045857.1"/>
</dbReference>
<sequence>MVRSERLSALSPKSMIPGKETPSRPFLGLSEEDEKEVFKIVKDYILDV</sequence>
<dbReference type="KEGG" id="schk:GII14_16175"/>
<feature type="region of interest" description="Disordered" evidence="1">
    <location>
        <begin position="1"/>
        <end position="28"/>
    </location>
</feature>
<dbReference type="EMBL" id="CP045857">
    <property type="protein sequence ID" value="QIJ05526.1"/>
    <property type="molecule type" value="Genomic_DNA"/>
</dbReference>
<reference evidence="2 3" key="1">
    <citation type="submission" date="2019-11" db="EMBL/GenBank/DDBJ databases">
        <title>Complete Genome Sequence of Shewanella chilikensis Strain DC57, Isolated from Corroded Seal Rings at a floating production facility in Australia.</title>
        <authorList>
            <person name="Salgar-Chaparro S.J."/>
            <person name="Castillo-Villamizar G.A."/>
            <person name="Poehlein A."/>
            <person name="Daniel R."/>
            <person name="Machuca L."/>
        </authorList>
    </citation>
    <scope>NUCLEOTIDE SEQUENCE [LARGE SCALE GENOMIC DNA]</scope>
    <source>
        <strain evidence="2 3">DC57</strain>
    </source>
</reference>
<organism evidence="2 3">
    <name type="scientific">Shewanella chilikensis</name>
    <dbReference type="NCBI Taxonomy" id="558541"/>
    <lineage>
        <taxon>Bacteria</taxon>
        <taxon>Pseudomonadati</taxon>
        <taxon>Pseudomonadota</taxon>
        <taxon>Gammaproteobacteria</taxon>
        <taxon>Alteromonadales</taxon>
        <taxon>Shewanellaceae</taxon>
        <taxon>Shewanella</taxon>
    </lineage>
</organism>
<evidence type="ECO:0000313" key="2">
    <source>
        <dbReference type="EMBL" id="QIJ05526.1"/>
    </source>
</evidence>
<protein>
    <recommendedName>
        <fullName evidence="4">Phage virion morphogenesis protein</fullName>
    </recommendedName>
</protein>
<proteinExistence type="predicted"/>
<accession>A0A6G7LUN0</accession>
<gene>
    <name evidence="2" type="ORF">GII14_16175</name>
</gene>
<evidence type="ECO:0000256" key="1">
    <source>
        <dbReference type="SAM" id="MobiDB-lite"/>
    </source>
</evidence>
<evidence type="ECO:0008006" key="4">
    <source>
        <dbReference type="Google" id="ProtNLM"/>
    </source>
</evidence>
<evidence type="ECO:0000313" key="3">
    <source>
        <dbReference type="Proteomes" id="UP000502117"/>
    </source>
</evidence>
<dbReference type="Proteomes" id="UP000502117">
    <property type="component" value="Chromosome"/>
</dbReference>